<proteinExistence type="predicted"/>
<evidence type="ECO:0000256" key="1">
    <source>
        <dbReference type="SAM" id="MobiDB-lite"/>
    </source>
</evidence>
<sequence>MSSLWTPDGERPVAQAASPDLEVQDELSGDPLRAAAAAIGVDLDSLTAEEKSQLQSELNEMMRVRREVASTPAAEMLANYLMRFFDLATIYLEGEPPAFAEAATVIEAFRSVLDGLGDRLGEHRPMLTEALGQLQMVFVQVKQGTENASPDSSAS</sequence>
<accession>A0A6J6U3J2</accession>
<organism evidence="2">
    <name type="scientific">freshwater metagenome</name>
    <dbReference type="NCBI Taxonomy" id="449393"/>
    <lineage>
        <taxon>unclassified sequences</taxon>
        <taxon>metagenomes</taxon>
        <taxon>ecological metagenomes</taxon>
    </lineage>
</organism>
<reference evidence="2" key="1">
    <citation type="submission" date="2020-05" db="EMBL/GenBank/DDBJ databases">
        <authorList>
            <person name="Chiriac C."/>
            <person name="Salcher M."/>
            <person name="Ghai R."/>
            <person name="Kavagutti S V."/>
        </authorList>
    </citation>
    <scope>NUCLEOTIDE SEQUENCE</scope>
</reference>
<gene>
    <name evidence="2" type="ORF">UFOPK2766_01816</name>
</gene>
<evidence type="ECO:0000313" key="2">
    <source>
        <dbReference type="EMBL" id="CAB4754066.1"/>
    </source>
</evidence>
<feature type="region of interest" description="Disordered" evidence="1">
    <location>
        <begin position="1"/>
        <end position="23"/>
    </location>
</feature>
<dbReference type="EMBL" id="CAEZYU010000099">
    <property type="protein sequence ID" value="CAB4754066.1"/>
    <property type="molecule type" value="Genomic_DNA"/>
</dbReference>
<protein>
    <submittedName>
        <fullName evidence="2">Unannotated protein</fullName>
    </submittedName>
</protein>
<dbReference type="AlphaFoldDB" id="A0A6J6U3J2"/>
<name>A0A6J6U3J2_9ZZZZ</name>